<dbReference type="EMBL" id="CAID01000005">
    <property type="protein sequence ID" value="CEF97935.1"/>
    <property type="molecule type" value="Genomic_DNA"/>
</dbReference>
<keyword evidence="8" id="KW-1185">Reference proteome</keyword>
<dbReference type="OrthoDB" id="498553at2759"/>
<organism evidence="7 8">
    <name type="scientific">Ostreococcus tauri</name>
    <name type="common">Marine green alga</name>
    <dbReference type="NCBI Taxonomy" id="70448"/>
    <lineage>
        <taxon>Eukaryota</taxon>
        <taxon>Viridiplantae</taxon>
        <taxon>Chlorophyta</taxon>
        <taxon>Mamiellophyceae</taxon>
        <taxon>Mamiellales</taxon>
        <taxon>Bathycoccaceae</taxon>
        <taxon>Ostreococcus</taxon>
    </lineage>
</organism>
<protein>
    <submittedName>
        <fullName evidence="7">TspO/MBR-related protein</fullName>
    </submittedName>
</protein>
<dbReference type="InParanoid" id="A0A090M127"/>
<feature type="transmembrane region" description="Helical" evidence="6">
    <location>
        <begin position="35"/>
        <end position="56"/>
    </location>
</feature>
<dbReference type="STRING" id="70448.A0A090M127"/>
<dbReference type="GO" id="GO:0033013">
    <property type="term" value="P:tetrapyrrole metabolic process"/>
    <property type="evidence" value="ECO:0007669"/>
    <property type="project" value="UniProtKB-ARBA"/>
</dbReference>
<dbReference type="InterPro" id="IPR004307">
    <property type="entry name" value="TspO_MBR"/>
</dbReference>
<proteinExistence type="inferred from homology"/>
<keyword evidence="5 6" id="KW-0472">Membrane</keyword>
<reference evidence="8" key="1">
    <citation type="journal article" date="2006" name="Proc. Natl. Acad. Sci. U.S.A.">
        <title>Genome analysis of the smallest free-living eukaryote Ostreococcus tauri unveils many unique features.</title>
        <authorList>
            <person name="Derelle E."/>
            <person name="Ferraz C."/>
            <person name="Rombauts S."/>
            <person name="Rouze P."/>
            <person name="Worden A.Z."/>
            <person name="Robbens S."/>
            <person name="Partensky F."/>
            <person name="Degroeve S."/>
            <person name="Echeynie S."/>
            <person name="Cooke R."/>
            <person name="Saeys Y."/>
            <person name="Wuyts J."/>
            <person name="Jabbari K."/>
            <person name="Bowler C."/>
            <person name="Panaud O."/>
            <person name="Piegu B."/>
            <person name="Ball S.G."/>
            <person name="Ral J.-P."/>
            <person name="Bouget F.-Y."/>
            <person name="Piganeau G."/>
            <person name="De Baets B."/>
            <person name="Picard A."/>
            <person name="Delseny M."/>
            <person name="Demaille J."/>
            <person name="Van de Peer Y."/>
            <person name="Moreau H."/>
        </authorList>
    </citation>
    <scope>NUCLEOTIDE SEQUENCE [LARGE SCALE GENOMIC DNA]</scope>
    <source>
        <strain evidence="8">OTTH 0595 / CCAP 157/2 / RCC745</strain>
    </source>
</reference>
<dbReference type="Gene3D" id="1.20.1260.100">
    <property type="entry name" value="TspO/MBR protein"/>
    <property type="match status" value="1"/>
</dbReference>
<dbReference type="PANTHER" id="PTHR10057">
    <property type="entry name" value="PERIPHERAL-TYPE BENZODIAZEPINE RECEPTOR"/>
    <property type="match status" value="1"/>
</dbReference>
<comment type="similarity">
    <text evidence="2">Belongs to the TspO/BZRP family.</text>
</comment>
<comment type="caution">
    <text evidence="7">The sequence shown here is derived from an EMBL/GenBank/DDBJ whole genome shotgun (WGS) entry which is preliminary data.</text>
</comment>
<keyword evidence="3 6" id="KW-0812">Transmembrane</keyword>
<feature type="transmembrane region" description="Helical" evidence="6">
    <location>
        <begin position="204"/>
        <end position="226"/>
    </location>
</feature>
<evidence type="ECO:0000256" key="6">
    <source>
        <dbReference type="SAM" id="Phobius"/>
    </source>
</evidence>
<dbReference type="InterPro" id="IPR038330">
    <property type="entry name" value="TspO/MBR-related_sf"/>
</dbReference>
<gene>
    <name evidence="7" type="ORF">OT_ostta05g01800</name>
</gene>
<dbReference type="GeneID" id="9835085"/>
<accession>A0A090M127</accession>
<dbReference type="PANTHER" id="PTHR10057:SF0">
    <property type="entry name" value="TRANSLOCATOR PROTEIN"/>
    <property type="match status" value="1"/>
</dbReference>
<evidence type="ECO:0000313" key="8">
    <source>
        <dbReference type="Proteomes" id="UP000009170"/>
    </source>
</evidence>
<feature type="transmembrane region" description="Helical" evidence="6">
    <location>
        <begin position="178"/>
        <end position="198"/>
    </location>
</feature>
<keyword evidence="4 6" id="KW-1133">Transmembrane helix</keyword>
<reference evidence="7 8" key="2">
    <citation type="journal article" date="2014" name="BMC Genomics">
        <title>An improved genome of the model marine alga Ostreococcus tauri unfolds by assessing Illumina de novo assemblies.</title>
        <authorList>
            <person name="Blanc-Mathieu R."/>
            <person name="Verhelst B."/>
            <person name="Derelle E."/>
            <person name="Rombauts S."/>
            <person name="Bouget F.Y."/>
            <person name="Carre I."/>
            <person name="Chateau A."/>
            <person name="Eyre-Walker A."/>
            <person name="Grimsley N."/>
            <person name="Moreau H."/>
            <person name="Piegu B."/>
            <person name="Rivals E."/>
            <person name="Schackwitz W."/>
            <person name="Van de Peer Y."/>
            <person name="Piganeau G."/>
        </authorList>
    </citation>
    <scope>NUCLEOTIDE SEQUENCE [LARGE SCALE GENOMIC DNA]</scope>
    <source>
        <strain evidence="8">OTTH 0595 / CCAP 157/2 / RCC745</strain>
    </source>
</reference>
<evidence type="ECO:0000256" key="1">
    <source>
        <dbReference type="ARBA" id="ARBA00004141"/>
    </source>
</evidence>
<feature type="transmembrane region" description="Helical" evidence="6">
    <location>
        <begin position="116"/>
        <end position="136"/>
    </location>
</feature>
<name>A0A090M127_OSTTA</name>
<evidence type="ECO:0000256" key="4">
    <source>
        <dbReference type="ARBA" id="ARBA00022989"/>
    </source>
</evidence>
<dbReference type="KEGG" id="ota:OT_ostta05g01800"/>
<evidence type="ECO:0000256" key="3">
    <source>
        <dbReference type="ARBA" id="ARBA00022692"/>
    </source>
</evidence>
<sequence>MTESAAASDVKARAQEASAWIDAWRERTGTLDFGAVARYVAATAFEVSAIGAFLYFVQMAGLAKLHASNLGAAKAITAVIFFGLALRSRVFSPLNASRPKIANERLSKKQRKRPSWTPPAVVFPLVWISMAFLRSLSTMLVFTTTGNLLHPAVMSLVAHLSIGDTWNSINNVEKKLGVAAIGVLFVVGSAYNVVAQYYKVLPTAGYMIAPLAIWLTVATALVWGIWNINGRQVLYPTKPRKFA</sequence>
<comment type="subcellular location">
    <subcellularLocation>
        <location evidence="1">Membrane</location>
        <topology evidence="1">Multi-pass membrane protein</topology>
    </subcellularLocation>
</comment>
<evidence type="ECO:0000256" key="5">
    <source>
        <dbReference type="ARBA" id="ARBA00023136"/>
    </source>
</evidence>
<dbReference type="Pfam" id="PF03073">
    <property type="entry name" value="TspO_MBR"/>
    <property type="match status" value="1"/>
</dbReference>
<dbReference type="CDD" id="cd15904">
    <property type="entry name" value="TSPO_MBR"/>
    <property type="match status" value="1"/>
</dbReference>
<evidence type="ECO:0000313" key="7">
    <source>
        <dbReference type="EMBL" id="CEF97935.1"/>
    </source>
</evidence>
<dbReference type="Proteomes" id="UP000009170">
    <property type="component" value="Unassembled WGS sequence"/>
</dbReference>
<dbReference type="RefSeq" id="XP_022838978.1">
    <property type="nucleotide sequence ID" value="XM_022984226.1"/>
</dbReference>
<dbReference type="AlphaFoldDB" id="A0A090M127"/>
<feature type="transmembrane region" description="Helical" evidence="6">
    <location>
        <begin position="148"/>
        <end position="166"/>
    </location>
</feature>
<dbReference type="GO" id="GO:0016020">
    <property type="term" value="C:membrane"/>
    <property type="evidence" value="ECO:0007669"/>
    <property type="project" value="UniProtKB-SubCell"/>
</dbReference>
<evidence type="ECO:0000256" key="2">
    <source>
        <dbReference type="ARBA" id="ARBA00007524"/>
    </source>
</evidence>